<evidence type="ECO:0000313" key="4">
    <source>
        <dbReference type="Proteomes" id="UP001299068"/>
    </source>
</evidence>
<protein>
    <submittedName>
        <fullName evidence="3">FMN-binding protein</fullName>
    </submittedName>
</protein>
<dbReference type="Pfam" id="PF04205">
    <property type="entry name" value="FMN_bind"/>
    <property type="match status" value="1"/>
</dbReference>
<feature type="domain" description="FMN-binding" evidence="2">
    <location>
        <begin position="57"/>
        <end position="145"/>
    </location>
</feature>
<dbReference type="Proteomes" id="UP001299068">
    <property type="component" value="Unassembled WGS sequence"/>
</dbReference>
<name>A0ABS7L1F6_CLOSR</name>
<keyword evidence="4" id="KW-1185">Reference proteome</keyword>
<dbReference type="EMBL" id="JAIKTU010000014">
    <property type="protein sequence ID" value="MBY0756886.1"/>
    <property type="molecule type" value="Genomic_DNA"/>
</dbReference>
<comment type="caution">
    <text evidence="3">The sequence shown here is derived from an EMBL/GenBank/DDBJ whole genome shotgun (WGS) entry which is preliminary data.</text>
</comment>
<feature type="signal peptide" evidence="1">
    <location>
        <begin position="1"/>
        <end position="22"/>
    </location>
</feature>
<evidence type="ECO:0000259" key="2">
    <source>
        <dbReference type="SMART" id="SM00900"/>
    </source>
</evidence>
<feature type="chain" id="PRO_5045050336" evidence="1">
    <location>
        <begin position="23"/>
        <end position="158"/>
    </location>
</feature>
<reference evidence="3 4" key="1">
    <citation type="journal article" date="2021" name="Cell Host Microbe">
        <title>in vivo commensal control of Clostridioides difficile virulence.</title>
        <authorList>
            <person name="Girinathan B.P."/>
            <person name="Dibenedetto N."/>
            <person name="Worley J.N."/>
            <person name="Peltier J."/>
            <person name="Arrieta-Ortiz M.L."/>
            <person name="Rupa Christinal Immanuel S."/>
            <person name="Lavin R."/>
            <person name="Delaney M.L."/>
            <person name="Cummins C."/>
            <person name="Hoffmann M."/>
            <person name="Luo Y."/>
            <person name="Gonzalez-Escalona N."/>
            <person name="Allard M."/>
            <person name="Onderdonk A.B."/>
            <person name="Gerber G.K."/>
            <person name="Sonenshein A.L."/>
            <person name="Baliga N."/>
            <person name="Dupuy B."/>
            <person name="Bry L."/>
        </authorList>
    </citation>
    <scope>NUCLEOTIDE SEQUENCE [LARGE SCALE GENOMIC DNA]</scope>
    <source>
        <strain evidence="3 4">DSM 599</strain>
    </source>
</reference>
<organism evidence="3 4">
    <name type="scientific">Clostridium sardiniense</name>
    <name type="common">Clostridium absonum</name>
    <dbReference type="NCBI Taxonomy" id="29369"/>
    <lineage>
        <taxon>Bacteria</taxon>
        <taxon>Bacillati</taxon>
        <taxon>Bacillota</taxon>
        <taxon>Clostridia</taxon>
        <taxon>Eubacteriales</taxon>
        <taxon>Clostridiaceae</taxon>
        <taxon>Clostridium</taxon>
    </lineage>
</organism>
<accession>A0ABS7L1F6</accession>
<proteinExistence type="predicted"/>
<gene>
    <name evidence="3" type="ORF">K5V21_15685</name>
</gene>
<dbReference type="Gene3D" id="3.90.1010.20">
    <property type="match status" value="1"/>
</dbReference>
<dbReference type="RefSeq" id="WP_204593567.1">
    <property type="nucleotide sequence ID" value="NZ_JAFBDA010000002.1"/>
</dbReference>
<keyword evidence="1" id="KW-0732">Signal</keyword>
<dbReference type="SMART" id="SM00900">
    <property type="entry name" value="FMN_bind"/>
    <property type="match status" value="1"/>
</dbReference>
<dbReference type="PROSITE" id="PS51257">
    <property type="entry name" value="PROKAR_LIPOPROTEIN"/>
    <property type="match status" value="1"/>
</dbReference>
<sequence length="158" mass="16871">MKKKLLVGLCTAALAISLVGCGGSDDKKAETPDKGSEVTMKDGTYEVETKNADDNGGKAKVVLTVADGKITKAAYNEFTDKGNKREDKEYNDMMKEKAGTNPAAYEVELEKKIVESQSGDFDAVTGATSSSDKAKVLVKEAINNANEGKAEKELIEIK</sequence>
<evidence type="ECO:0000313" key="3">
    <source>
        <dbReference type="EMBL" id="MBY0756886.1"/>
    </source>
</evidence>
<evidence type="ECO:0000256" key="1">
    <source>
        <dbReference type="SAM" id="SignalP"/>
    </source>
</evidence>
<dbReference type="InterPro" id="IPR007329">
    <property type="entry name" value="FMN-bd"/>
</dbReference>